<proteinExistence type="inferred from homology"/>
<sequence length="191" mass="20919">MIYLQLFLSFMKIGLFSFGGGYAMIPLIQKEIESHGWLSASQFVDIIAIAEMTPGPIAVNSATFVGYKAAGIVGGLIATIGVATPSLVLILIVSRYFFKFQDHPVNKMIFYGIRPVIVGLIFSAAVFVAQTAFLKEITVLNLSYMLENFLYIINFKGVLIFAISLICLVKFKINPILMIVISGILGLLITI</sequence>
<organism evidence="8 9">
    <name type="scientific">Tepidanaerobacter acetatoxydans (strain DSM 21804 / JCM 16047 / Re1)</name>
    <dbReference type="NCBI Taxonomy" id="1209989"/>
    <lineage>
        <taxon>Bacteria</taxon>
        <taxon>Bacillati</taxon>
        <taxon>Bacillota</taxon>
        <taxon>Clostridia</taxon>
        <taxon>Thermosediminibacterales</taxon>
        <taxon>Tepidanaerobacteraceae</taxon>
        <taxon>Tepidanaerobacter</taxon>
    </lineage>
</organism>
<feature type="transmembrane region" description="Helical" evidence="7">
    <location>
        <begin position="6"/>
        <end position="25"/>
    </location>
</feature>
<dbReference type="Pfam" id="PF02417">
    <property type="entry name" value="Chromate_transp"/>
    <property type="match status" value="1"/>
</dbReference>
<dbReference type="InterPro" id="IPR003370">
    <property type="entry name" value="Chromate_transpt"/>
</dbReference>
<gene>
    <name evidence="8" type="ordered locus">TEPIRE1_2686</name>
</gene>
<dbReference type="EMBL" id="HF563609">
    <property type="protein sequence ID" value="CCP27554.1"/>
    <property type="molecule type" value="Genomic_DNA"/>
</dbReference>
<dbReference type="PANTHER" id="PTHR43663:SF1">
    <property type="entry name" value="CHROMATE TRANSPORTER"/>
    <property type="match status" value="1"/>
</dbReference>
<feature type="transmembrane region" description="Helical" evidence="7">
    <location>
        <begin position="69"/>
        <end position="97"/>
    </location>
</feature>
<evidence type="ECO:0000256" key="2">
    <source>
        <dbReference type="ARBA" id="ARBA00005262"/>
    </source>
</evidence>
<feature type="transmembrane region" description="Helical" evidence="7">
    <location>
        <begin position="109"/>
        <end position="129"/>
    </location>
</feature>
<dbReference type="GO" id="GO:0005886">
    <property type="term" value="C:plasma membrane"/>
    <property type="evidence" value="ECO:0007669"/>
    <property type="project" value="UniProtKB-SubCell"/>
</dbReference>
<dbReference type="STRING" id="1209989.TepRe1_2493"/>
<dbReference type="KEGG" id="tep:TepRe1_2493"/>
<evidence type="ECO:0000256" key="7">
    <source>
        <dbReference type="SAM" id="Phobius"/>
    </source>
</evidence>
<evidence type="ECO:0000256" key="4">
    <source>
        <dbReference type="ARBA" id="ARBA00022692"/>
    </source>
</evidence>
<dbReference type="AlphaFoldDB" id="F4LUE8"/>
<protein>
    <submittedName>
        <fullName evidence="8">Chromate transporter</fullName>
    </submittedName>
</protein>
<keyword evidence="6 7" id="KW-0472">Membrane</keyword>
<dbReference type="Proteomes" id="UP000010802">
    <property type="component" value="Chromosome"/>
</dbReference>
<dbReference type="eggNOG" id="COG2059">
    <property type="taxonomic scope" value="Bacteria"/>
</dbReference>
<keyword evidence="9" id="KW-1185">Reference proteome</keyword>
<evidence type="ECO:0000313" key="8">
    <source>
        <dbReference type="EMBL" id="CCP27554.1"/>
    </source>
</evidence>
<feature type="transmembrane region" description="Helical" evidence="7">
    <location>
        <begin position="149"/>
        <end position="168"/>
    </location>
</feature>
<evidence type="ECO:0000256" key="3">
    <source>
        <dbReference type="ARBA" id="ARBA00022475"/>
    </source>
</evidence>
<feature type="transmembrane region" description="Helical" evidence="7">
    <location>
        <begin position="173"/>
        <end position="190"/>
    </location>
</feature>
<accession>F4LUE8</accession>
<accession>L0S532</accession>
<dbReference type="RefSeq" id="WP_013779512.1">
    <property type="nucleotide sequence ID" value="NC_015519.1"/>
</dbReference>
<reference evidence="9" key="1">
    <citation type="journal article" date="2013" name="Genome Announc.">
        <title>First genome sequence of a syntrophic acetate-oxidizing bacterium, Tepidanaerobacter acetatoxydans strain Re1.</title>
        <authorList>
            <person name="Manzoor S."/>
            <person name="Bongcam-Rudloff E."/>
            <person name="Schnurer A."/>
            <person name="Muller B."/>
        </authorList>
    </citation>
    <scope>NUCLEOTIDE SEQUENCE [LARGE SCALE GENOMIC DNA]</scope>
    <source>
        <strain evidence="9">Re1</strain>
    </source>
</reference>
<evidence type="ECO:0000256" key="5">
    <source>
        <dbReference type="ARBA" id="ARBA00022989"/>
    </source>
</evidence>
<evidence type="ECO:0000256" key="1">
    <source>
        <dbReference type="ARBA" id="ARBA00004651"/>
    </source>
</evidence>
<keyword evidence="3" id="KW-1003">Cell membrane</keyword>
<dbReference type="PATRIC" id="fig|1209989.3.peg.3077"/>
<dbReference type="GO" id="GO:0015109">
    <property type="term" value="F:chromate transmembrane transporter activity"/>
    <property type="evidence" value="ECO:0007669"/>
    <property type="project" value="InterPro"/>
</dbReference>
<dbReference type="PANTHER" id="PTHR43663">
    <property type="entry name" value="CHROMATE TRANSPORT PROTEIN-RELATED"/>
    <property type="match status" value="1"/>
</dbReference>
<keyword evidence="4 7" id="KW-0812">Transmembrane</keyword>
<comment type="similarity">
    <text evidence="2">Belongs to the chromate ion transporter (CHR) (TC 2.A.51) family.</text>
</comment>
<name>F4LUE8_TEPAE</name>
<dbReference type="KEGG" id="tae:TepiRe1_2686"/>
<evidence type="ECO:0000256" key="6">
    <source>
        <dbReference type="ARBA" id="ARBA00023136"/>
    </source>
</evidence>
<dbReference type="OrthoDB" id="9788907at2"/>
<dbReference type="HOGENOM" id="CLU_018106_1_2_9"/>
<evidence type="ECO:0000313" key="9">
    <source>
        <dbReference type="Proteomes" id="UP000010802"/>
    </source>
</evidence>
<comment type="subcellular location">
    <subcellularLocation>
        <location evidence="1">Cell membrane</location>
        <topology evidence="1">Multi-pass membrane protein</topology>
    </subcellularLocation>
</comment>
<dbReference type="InterPro" id="IPR052518">
    <property type="entry name" value="CHR_Transporter"/>
</dbReference>
<keyword evidence="5 7" id="KW-1133">Transmembrane helix</keyword>